<dbReference type="SUPFAM" id="SSF51197">
    <property type="entry name" value="Clavaminate synthase-like"/>
    <property type="match status" value="1"/>
</dbReference>
<name>A0AAD3H7B4_9STRA</name>
<evidence type="ECO:0000256" key="3">
    <source>
        <dbReference type="ARBA" id="ARBA00022723"/>
    </source>
</evidence>
<dbReference type="Gene3D" id="3.60.130.10">
    <property type="entry name" value="Clavaminate synthase-like"/>
    <property type="match status" value="1"/>
</dbReference>
<sequence>MDKEAIKEVKIGEDGKALHIHLDDKKVLSFHAIWLWQNDPKNYMVPSGQKIHPISSWKSSTFIESCSVERSGNLDDKMNFATKAGSIHSLNTFSSGPQISEDSEDMSYFINIKWGSTHTCDSSENHELRSSFHLQWLYDWSCHHDNLNDTRLKREVTPDHTFMAKYRLACTNQDTDGNLKRQEHNGLLSFDYEDIMIGSDDTNFASNEKVLSFLDAIMLDGAAIVKNAPDTCGVEFPDEIVSNVGKLISGGSLSHGSLYGDTFHVKSIKNAINVAYTSENLPLHQDLAYYESKPGFQLLHCASMPNDIVGGESLLFDCMAAAHHLRILAPDLFETLVTCPATFVKEREGARMTYTRPHIVLQVDGSSLDNMNREIVAVHWAPAFEGPLRLSIDKMEKYHQAYSAFELMLENTKCSKECSETTGLPLALTSKLSSYANEFTWEYKLKQGEILVFNNTRMLHGRRAFTQSNNAQSSNCRHLIGAYTHIDDSLNRYRCLLKQLGKSKDIPNVGNGSTSVLP</sequence>
<dbReference type="EMBL" id="BLLK01000046">
    <property type="protein sequence ID" value="GFH52906.1"/>
    <property type="molecule type" value="Genomic_DNA"/>
</dbReference>
<dbReference type="InterPro" id="IPR050411">
    <property type="entry name" value="AlphaKG_dependent_hydroxylases"/>
</dbReference>
<evidence type="ECO:0000256" key="1">
    <source>
        <dbReference type="ARBA" id="ARBA00001954"/>
    </source>
</evidence>
<comment type="similarity">
    <text evidence="2">Belongs to the gamma-BBH/TMLD family.</text>
</comment>
<keyword evidence="9" id="KW-1185">Reference proteome</keyword>
<dbReference type="Proteomes" id="UP001054902">
    <property type="component" value="Unassembled WGS sequence"/>
</dbReference>
<evidence type="ECO:0000313" key="8">
    <source>
        <dbReference type="EMBL" id="GFH52906.1"/>
    </source>
</evidence>
<evidence type="ECO:0000256" key="2">
    <source>
        <dbReference type="ARBA" id="ARBA00008654"/>
    </source>
</evidence>
<dbReference type="GO" id="GO:0051213">
    <property type="term" value="F:dioxygenase activity"/>
    <property type="evidence" value="ECO:0007669"/>
    <property type="project" value="UniProtKB-KW"/>
</dbReference>
<evidence type="ECO:0000259" key="7">
    <source>
        <dbReference type="Pfam" id="PF02668"/>
    </source>
</evidence>
<dbReference type="PANTHER" id="PTHR10696">
    <property type="entry name" value="GAMMA-BUTYROBETAINE HYDROXYLASE-RELATED"/>
    <property type="match status" value="1"/>
</dbReference>
<reference evidence="8 9" key="1">
    <citation type="journal article" date="2021" name="Sci. Rep.">
        <title>The genome of the diatom Chaetoceros tenuissimus carries an ancient integrated fragment of an extant virus.</title>
        <authorList>
            <person name="Hongo Y."/>
            <person name="Kimura K."/>
            <person name="Takaki Y."/>
            <person name="Yoshida Y."/>
            <person name="Baba S."/>
            <person name="Kobayashi G."/>
            <person name="Nagasaki K."/>
            <person name="Hano T."/>
            <person name="Tomaru Y."/>
        </authorList>
    </citation>
    <scope>NUCLEOTIDE SEQUENCE [LARGE SCALE GENOMIC DNA]</scope>
    <source>
        <strain evidence="8 9">NIES-3715</strain>
    </source>
</reference>
<accession>A0AAD3H7B4</accession>
<keyword evidence="6" id="KW-0408">Iron</keyword>
<evidence type="ECO:0000256" key="6">
    <source>
        <dbReference type="ARBA" id="ARBA00023004"/>
    </source>
</evidence>
<dbReference type="Pfam" id="PF02668">
    <property type="entry name" value="TauD"/>
    <property type="match status" value="1"/>
</dbReference>
<dbReference type="GO" id="GO:0005739">
    <property type="term" value="C:mitochondrion"/>
    <property type="evidence" value="ECO:0007669"/>
    <property type="project" value="TreeGrafter"/>
</dbReference>
<dbReference type="AlphaFoldDB" id="A0AAD3H7B4"/>
<keyword evidence="5" id="KW-0560">Oxidoreductase</keyword>
<feature type="domain" description="TauD/TfdA-like" evidence="7">
    <location>
        <begin position="212"/>
        <end position="483"/>
    </location>
</feature>
<keyword evidence="3" id="KW-0479">Metal-binding</keyword>
<gene>
    <name evidence="8" type="ORF">CTEN210_09382</name>
</gene>
<dbReference type="GO" id="GO:0045329">
    <property type="term" value="P:carnitine biosynthetic process"/>
    <property type="evidence" value="ECO:0007669"/>
    <property type="project" value="TreeGrafter"/>
</dbReference>
<evidence type="ECO:0000313" key="9">
    <source>
        <dbReference type="Proteomes" id="UP001054902"/>
    </source>
</evidence>
<comment type="caution">
    <text evidence="8">The sequence shown here is derived from an EMBL/GenBank/DDBJ whole genome shotgun (WGS) entry which is preliminary data.</text>
</comment>
<proteinExistence type="inferred from homology"/>
<dbReference type="InterPro" id="IPR003819">
    <property type="entry name" value="TauD/TfdA-like"/>
</dbReference>
<organism evidence="8 9">
    <name type="scientific">Chaetoceros tenuissimus</name>
    <dbReference type="NCBI Taxonomy" id="426638"/>
    <lineage>
        <taxon>Eukaryota</taxon>
        <taxon>Sar</taxon>
        <taxon>Stramenopiles</taxon>
        <taxon>Ochrophyta</taxon>
        <taxon>Bacillariophyta</taxon>
        <taxon>Coscinodiscophyceae</taxon>
        <taxon>Chaetocerotophycidae</taxon>
        <taxon>Chaetocerotales</taxon>
        <taxon>Chaetocerotaceae</taxon>
        <taxon>Chaetoceros</taxon>
    </lineage>
</organism>
<dbReference type="InterPro" id="IPR042098">
    <property type="entry name" value="TauD-like_sf"/>
</dbReference>
<comment type="cofactor">
    <cofactor evidence="1">
        <name>Fe(2+)</name>
        <dbReference type="ChEBI" id="CHEBI:29033"/>
    </cofactor>
</comment>
<protein>
    <recommendedName>
        <fullName evidence="7">TauD/TfdA-like domain-containing protein</fullName>
    </recommendedName>
</protein>
<evidence type="ECO:0000256" key="4">
    <source>
        <dbReference type="ARBA" id="ARBA00022964"/>
    </source>
</evidence>
<keyword evidence="4" id="KW-0223">Dioxygenase</keyword>
<evidence type="ECO:0000256" key="5">
    <source>
        <dbReference type="ARBA" id="ARBA00023002"/>
    </source>
</evidence>
<dbReference type="PANTHER" id="PTHR10696:SF25">
    <property type="entry name" value="OXIDOREDUCTASE AIM17-RELATED"/>
    <property type="match status" value="1"/>
</dbReference>
<dbReference type="GO" id="GO:0046872">
    <property type="term" value="F:metal ion binding"/>
    <property type="evidence" value="ECO:0007669"/>
    <property type="project" value="UniProtKB-KW"/>
</dbReference>